<dbReference type="GO" id="GO:0016746">
    <property type="term" value="F:acyltransferase activity"/>
    <property type="evidence" value="ECO:0007669"/>
    <property type="project" value="UniProtKB-KW"/>
</dbReference>
<feature type="transmembrane region" description="Helical" evidence="3">
    <location>
        <begin position="201"/>
        <end position="218"/>
    </location>
</feature>
<dbReference type="InterPro" id="IPR016039">
    <property type="entry name" value="Thiolase-like"/>
</dbReference>
<dbReference type="OrthoDB" id="2636646at2"/>
<keyword evidence="6" id="KW-1185">Reference proteome</keyword>
<evidence type="ECO:0000313" key="6">
    <source>
        <dbReference type="Proteomes" id="UP000253420"/>
    </source>
</evidence>
<keyword evidence="1" id="KW-0808">Transferase</keyword>
<organism evidence="5 6">
    <name type="scientific">Phyllobacterium salinisoli</name>
    <dbReference type="NCBI Taxonomy" id="1899321"/>
    <lineage>
        <taxon>Bacteria</taxon>
        <taxon>Pseudomonadati</taxon>
        <taxon>Pseudomonadota</taxon>
        <taxon>Alphaproteobacteria</taxon>
        <taxon>Hyphomicrobiales</taxon>
        <taxon>Phyllobacteriaceae</taxon>
        <taxon>Phyllobacterium</taxon>
    </lineage>
</organism>
<dbReference type="PANTHER" id="PTHR34069">
    <property type="entry name" value="3-OXOACYL-[ACYL-CARRIER-PROTEIN] SYNTHASE 3"/>
    <property type="match status" value="1"/>
</dbReference>
<keyword evidence="3" id="KW-0812">Transmembrane</keyword>
<protein>
    <submittedName>
        <fullName evidence="5">3-oxoacyl-ACP synthase</fullName>
    </submittedName>
</protein>
<dbReference type="Gene3D" id="3.40.47.10">
    <property type="match status" value="2"/>
</dbReference>
<evidence type="ECO:0000256" key="3">
    <source>
        <dbReference type="SAM" id="Phobius"/>
    </source>
</evidence>
<evidence type="ECO:0000256" key="2">
    <source>
        <dbReference type="ARBA" id="ARBA00023315"/>
    </source>
</evidence>
<accession>A0A368JWF3</accession>
<dbReference type="EMBL" id="QOZG01000032">
    <property type="protein sequence ID" value="RCS21499.1"/>
    <property type="molecule type" value="Genomic_DNA"/>
</dbReference>
<evidence type="ECO:0000313" key="5">
    <source>
        <dbReference type="EMBL" id="RCS21499.1"/>
    </source>
</evidence>
<dbReference type="Pfam" id="PF08541">
    <property type="entry name" value="ACP_syn_III_C"/>
    <property type="match status" value="1"/>
</dbReference>
<dbReference type="AlphaFoldDB" id="A0A368JWF3"/>
<proteinExistence type="predicted"/>
<dbReference type="RefSeq" id="WP_114442886.1">
    <property type="nucleotide sequence ID" value="NZ_QOZG01000032.1"/>
</dbReference>
<dbReference type="InterPro" id="IPR013747">
    <property type="entry name" value="ACP_syn_III_C"/>
</dbReference>
<dbReference type="Proteomes" id="UP000253420">
    <property type="component" value="Unassembled WGS sequence"/>
</dbReference>
<sequence>MPAILARRLRIDATMVFGTCHYNCVSVLSAIDLAEHILAHEDEDARVLILVGENARNMEIRIIPNVAIVGDAACAALVRRNGDNDRLLGLAIHVHSGFSEGIWLSGASSASRAYDEYFRTWLSEVIEDALGKTTIGLHEVSWILPHNVNVWMWRKAAAFLGFPIERVFLENARQFAHCQGADMLLNLEELKRSKSLRKGDYYLMATAGVGGIFGAAVFQH</sequence>
<dbReference type="SUPFAM" id="SSF53901">
    <property type="entry name" value="Thiolase-like"/>
    <property type="match status" value="2"/>
</dbReference>
<name>A0A368JWF3_9HYPH</name>
<keyword evidence="3" id="KW-1133">Transmembrane helix</keyword>
<comment type="caution">
    <text evidence="5">The sequence shown here is derived from an EMBL/GenBank/DDBJ whole genome shotgun (WGS) entry which is preliminary data.</text>
</comment>
<reference evidence="5 6" key="1">
    <citation type="submission" date="2018-07" db="EMBL/GenBank/DDBJ databases">
        <title>The draft genome of Phyllobacterium salinisoli.</title>
        <authorList>
            <person name="Liu L."/>
            <person name="Li L."/>
            <person name="Zhang X."/>
            <person name="Liang L."/>
        </authorList>
    </citation>
    <scope>NUCLEOTIDE SEQUENCE [LARGE SCALE GENOMIC DNA]</scope>
    <source>
        <strain evidence="5 6">LLAN61</strain>
    </source>
</reference>
<keyword evidence="3" id="KW-0472">Membrane</keyword>
<evidence type="ECO:0000256" key="1">
    <source>
        <dbReference type="ARBA" id="ARBA00022679"/>
    </source>
</evidence>
<keyword evidence="2" id="KW-0012">Acyltransferase</keyword>
<dbReference type="GO" id="GO:0044550">
    <property type="term" value="P:secondary metabolite biosynthetic process"/>
    <property type="evidence" value="ECO:0007669"/>
    <property type="project" value="TreeGrafter"/>
</dbReference>
<evidence type="ECO:0000259" key="4">
    <source>
        <dbReference type="Pfam" id="PF08541"/>
    </source>
</evidence>
<gene>
    <name evidence="5" type="ORF">DUT91_23800</name>
</gene>
<dbReference type="PANTHER" id="PTHR34069:SF2">
    <property type="entry name" value="BETA-KETOACYL-[ACYL-CARRIER-PROTEIN] SYNTHASE III"/>
    <property type="match status" value="1"/>
</dbReference>
<feature type="domain" description="Beta-ketoacyl-[acyl-carrier-protein] synthase III C-terminal" evidence="4">
    <location>
        <begin position="132"/>
        <end position="219"/>
    </location>
</feature>